<dbReference type="SUPFAM" id="SSF56672">
    <property type="entry name" value="DNA/RNA polymerases"/>
    <property type="match status" value="1"/>
</dbReference>
<reference evidence="3" key="1">
    <citation type="submission" date="2022-05" db="EMBL/GenBank/DDBJ databases">
        <title>A multi-omics perspective on studying reproductive biology in Daphnia sinensis.</title>
        <authorList>
            <person name="Jia J."/>
        </authorList>
    </citation>
    <scope>NUCLEOTIDE SEQUENCE</scope>
    <source>
        <strain evidence="3">WSL</strain>
    </source>
</reference>
<feature type="region of interest" description="Disordered" evidence="1">
    <location>
        <begin position="231"/>
        <end position="264"/>
    </location>
</feature>
<organism evidence="3 4">
    <name type="scientific">Daphnia sinensis</name>
    <dbReference type="NCBI Taxonomy" id="1820382"/>
    <lineage>
        <taxon>Eukaryota</taxon>
        <taxon>Metazoa</taxon>
        <taxon>Ecdysozoa</taxon>
        <taxon>Arthropoda</taxon>
        <taxon>Crustacea</taxon>
        <taxon>Branchiopoda</taxon>
        <taxon>Diplostraca</taxon>
        <taxon>Cladocera</taxon>
        <taxon>Anomopoda</taxon>
        <taxon>Daphniidae</taxon>
        <taxon>Daphnia</taxon>
        <taxon>Daphnia similis group</taxon>
    </lineage>
</organism>
<keyword evidence="3" id="KW-0695">RNA-directed DNA polymerase</keyword>
<feature type="region of interest" description="Disordered" evidence="1">
    <location>
        <begin position="1"/>
        <end position="21"/>
    </location>
</feature>
<gene>
    <name evidence="3" type="ORF">GHT06_000608</name>
</gene>
<evidence type="ECO:0000259" key="2">
    <source>
        <dbReference type="PROSITE" id="PS50878"/>
    </source>
</evidence>
<dbReference type="InterPro" id="IPR043502">
    <property type="entry name" value="DNA/RNA_pol_sf"/>
</dbReference>
<dbReference type="Proteomes" id="UP000820818">
    <property type="component" value="Unassembled WGS sequence"/>
</dbReference>
<dbReference type="AlphaFoldDB" id="A0AAD5L3K4"/>
<feature type="compositionally biased region" description="Polar residues" evidence="1">
    <location>
        <begin position="1"/>
        <end position="20"/>
    </location>
</feature>
<name>A0AAD5L3K4_9CRUS</name>
<feature type="region of interest" description="Disordered" evidence="1">
    <location>
        <begin position="162"/>
        <end position="197"/>
    </location>
</feature>
<proteinExistence type="predicted"/>
<comment type="caution">
    <text evidence="3">The sequence shown here is derived from an EMBL/GenBank/DDBJ whole genome shotgun (WGS) entry which is preliminary data.</text>
</comment>
<dbReference type="Pfam" id="PF00078">
    <property type="entry name" value="RVT_1"/>
    <property type="match status" value="1"/>
</dbReference>
<keyword evidence="4" id="KW-1185">Reference proteome</keyword>
<keyword evidence="3" id="KW-0548">Nucleotidyltransferase</keyword>
<dbReference type="PANTHER" id="PTHR19446">
    <property type="entry name" value="REVERSE TRANSCRIPTASES"/>
    <property type="match status" value="1"/>
</dbReference>
<dbReference type="InterPro" id="IPR000477">
    <property type="entry name" value="RT_dom"/>
</dbReference>
<accession>A0AAD5L3K4</accession>
<protein>
    <submittedName>
        <fullName evidence="3">Reverse transcriptase-2</fullName>
    </submittedName>
</protein>
<dbReference type="CDD" id="cd01650">
    <property type="entry name" value="RT_nLTR_like"/>
    <property type="match status" value="1"/>
</dbReference>
<evidence type="ECO:0000313" key="4">
    <source>
        <dbReference type="Proteomes" id="UP000820818"/>
    </source>
</evidence>
<dbReference type="PROSITE" id="PS50878">
    <property type="entry name" value="RT_POL"/>
    <property type="match status" value="1"/>
</dbReference>
<evidence type="ECO:0000313" key="3">
    <source>
        <dbReference type="EMBL" id="KAI9550368.1"/>
    </source>
</evidence>
<feature type="domain" description="Reverse transcriptase" evidence="2">
    <location>
        <begin position="370"/>
        <end position="646"/>
    </location>
</feature>
<dbReference type="GO" id="GO:0003964">
    <property type="term" value="F:RNA-directed DNA polymerase activity"/>
    <property type="evidence" value="ECO:0007669"/>
    <property type="project" value="UniProtKB-KW"/>
</dbReference>
<evidence type="ECO:0000256" key="1">
    <source>
        <dbReference type="SAM" id="MobiDB-lite"/>
    </source>
</evidence>
<dbReference type="EMBL" id="WJBH02000154">
    <property type="protein sequence ID" value="KAI9550368.1"/>
    <property type="molecule type" value="Genomic_DNA"/>
</dbReference>
<keyword evidence="3" id="KW-0808">Transferase</keyword>
<sequence length="963" mass="107270">MDGSQGSPNPAHSSLPTFSPSRIEGDKIILKYPGKPTKCPRCEWTTLATNTRAMGSIHRHLETAHTLRLVKYWECGVCGFAGDGPTLKGHYQRLHSNPNPSPSIPFAGMSSMDGSNHDSSAAVISLEEVAATEDERDELSVVEIPAIEESPKNINPQILSEEILDPSPNPEILSYVPSQQSNRGRRLNSSEEQSQRDDDFVSLWAPAFLSCETLNDLNDVLERCTADWLPKSQILQDPSPEQPRGNPDQRKRNQNRQMQRARRAVREVLEDRSPSYDGTVQAAEEYLKRTYNRLRPSPQQCQSARELYDTCDWSQPSEDQMNFLNRAPTQQELQAKLRRATNTSPGVDGLEYRHLRAIDPNCILLVTVCKMVWKLGIPNCWKTSRTVPIFKKGDTSDYSNFRPISLLPTIYKLFSGVISQRITEVASDLGWLSPEQKGFLPGVHGIQEHTQLLQTVVEETKTKRRHMSIAWLDMCNAFGSVPHAVLNELFTSLPIPEDLRRILVDIYSGNRMDFAVGKESIRIFPTAGVRQGDALSSPIFNLASEPIVRAGKSNINHGFLLFGSLVKTTAYADDIAVVANSPSELQNILNVLSLTANTLGLQFNAGKCACLVFDKGKPSEAQCRIGEQLIRCLGPDDQESYLGTPIGGKLRFRPPTDLILNLDKIAASNLAPWQKLEIFRSHLLPSLSHHLASGRVLKDSLTQLDTECRKFLGLICNLPNHATVPFFYADRRVGGLGTCRLTDDADIWTIARAAQLLTCRDPTVRNICREQLHDTIRRGFRTEHPGVLPVGEYLSGSVDGGLYRLRYAEAGSNLWTLAHLLETLLVKQGHDVTVNKAIPGQRLRPDVEFLLSGSRVMVDVVVCYDQPGSMENAYQRKIEKYSSLGRILPLVVGSLGSWNPRNEDIRSILGIDGRTWGAFRFKARLAAIQGSMEMVCAHFHHGATNPEDEDIPFSHVESPLPVD</sequence>